<dbReference type="SUPFAM" id="SSF52402">
    <property type="entry name" value="Adenine nucleotide alpha hydrolases-like"/>
    <property type="match status" value="1"/>
</dbReference>
<comment type="catalytic activity">
    <reaction evidence="7">
        <text>L-aspartate + L-glutamine + ATP + H2O = L-asparagine + L-glutamate + AMP + diphosphate + H(+)</text>
        <dbReference type="Rhea" id="RHEA:12228"/>
        <dbReference type="ChEBI" id="CHEBI:15377"/>
        <dbReference type="ChEBI" id="CHEBI:15378"/>
        <dbReference type="ChEBI" id="CHEBI:29985"/>
        <dbReference type="ChEBI" id="CHEBI:29991"/>
        <dbReference type="ChEBI" id="CHEBI:30616"/>
        <dbReference type="ChEBI" id="CHEBI:33019"/>
        <dbReference type="ChEBI" id="CHEBI:58048"/>
        <dbReference type="ChEBI" id="CHEBI:58359"/>
        <dbReference type="ChEBI" id="CHEBI:456215"/>
        <dbReference type="EC" id="6.3.5.4"/>
    </reaction>
</comment>
<comment type="pathway">
    <text evidence="1">Amino-acid biosynthesis; L-asparagine biosynthesis; L-asparagine from L-aspartate (L-Gln route): step 1/1.</text>
</comment>
<dbReference type="GO" id="GO:0005829">
    <property type="term" value="C:cytosol"/>
    <property type="evidence" value="ECO:0007669"/>
    <property type="project" value="TreeGrafter"/>
</dbReference>
<feature type="site" description="Important for beta-aspartyl-AMP intermediate formation" evidence="9">
    <location>
        <position position="385"/>
    </location>
</feature>
<dbReference type="EC" id="6.3.5.4" evidence="3"/>
<dbReference type="Gene3D" id="3.60.20.10">
    <property type="entry name" value="Glutamine Phosphoribosylpyrophosphate, subunit 1, domain 1"/>
    <property type="match status" value="1"/>
</dbReference>
<keyword evidence="6" id="KW-0315">Glutamine amidotransferase</keyword>
<dbReference type="EMBL" id="AYKH01000025">
    <property type="protein sequence ID" value="ROO25957.1"/>
    <property type="molecule type" value="Genomic_DNA"/>
</dbReference>
<keyword evidence="5 8" id="KW-0067">ATP-binding</keyword>
<comment type="similarity">
    <text evidence="2">Belongs to the asparagine synthetase family.</text>
</comment>
<dbReference type="InterPro" id="IPR029055">
    <property type="entry name" value="Ntn_hydrolases_N"/>
</dbReference>
<dbReference type="InterPro" id="IPR014729">
    <property type="entry name" value="Rossmann-like_a/b/a_fold"/>
</dbReference>
<dbReference type="InterPro" id="IPR033738">
    <property type="entry name" value="AsnB_N"/>
</dbReference>
<evidence type="ECO:0000256" key="4">
    <source>
        <dbReference type="ARBA" id="ARBA00022741"/>
    </source>
</evidence>
<dbReference type="NCBIfam" id="TIGR01536">
    <property type="entry name" value="asn_synth_AEB"/>
    <property type="match status" value="1"/>
</dbReference>
<dbReference type="PANTHER" id="PTHR43284">
    <property type="entry name" value="ASPARAGINE SYNTHETASE (GLUTAMINE-HYDROLYZING)"/>
    <property type="match status" value="1"/>
</dbReference>
<dbReference type="PROSITE" id="PS51278">
    <property type="entry name" value="GATASE_TYPE_2"/>
    <property type="match status" value="1"/>
</dbReference>
<evidence type="ECO:0000256" key="2">
    <source>
        <dbReference type="ARBA" id="ARBA00005752"/>
    </source>
</evidence>
<evidence type="ECO:0000313" key="12">
    <source>
        <dbReference type="Proteomes" id="UP000283993"/>
    </source>
</evidence>
<dbReference type="InterPro" id="IPR051786">
    <property type="entry name" value="ASN_synthetase/amidase"/>
</dbReference>
<keyword evidence="12" id="KW-1185">Reference proteome</keyword>
<dbReference type="InterPro" id="IPR001962">
    <property type="entry name" value="Asn_synthase"/>
</dbReference>
<evidence type="ECO:0000256" key="6">
    <source>
        <dbReference type="ARBA" id="ARBA00022962"/>
    </source>
</evidence>
<evidence type="ECO:0000313" key="11">
    <source>
        <dbReference type="EMBL" id="ROO25957.1"/>
    </source>
</evidence>
<organism evidence="11 12">
    <name type="scientific">Salinisphaera orenii MK-B5</name>
    <dbReference type="NCBI Taxonomy" id="856730"/>
    <lineage>
        <taxon>Bacteria</taxon>
        <taxon>Pseudomonadati</taxon>
        <taxon>Pseudomonadota</taxon>
        <taxon>Gammaproteobacteria</taxon>
        <taxon>Salinisphaerales</taxon>
        <taxon>Salinisphaeraceae</taxon>
        <taxon>Salinisphaera</taxon>
    </lineage>
</organism>
<dbReference type="AlphaFoldDB" id="A0A423PK35"/>
<feature type="binding site" evidence="8">
    <location>
        <begin position="383"/>
        <end position="384"/>
    </location>
    <ligand>
        <name>ATP</name>
        <dbReference type="ChEBI" id="CHEBI:30616"/>
    </ligand>
</feature>
<name>A0A423PK35_9GAMM</name>
<dbReference type="Pfam" id="PF00733">
    <property type="entry name" value="Asn_synthase"/>
    <property type="match status" value="1"/>
</dbReference>
<feature type="domain" description="Glutamine amidotransferase type-2" evidence="10">
    <location>
        <begin position="1"/>
        <end position="216"/>
    </location>
</feature>
<dbReference type="PIRSF" id="PIRSF001589">
    <property type="entry name" value="Asn_synthetase_glu-h"/>
    <property type="match status" value="1"/>
</dbReference>
<comment type="caution">
    <text evidence="11">The sequence shown here is derived from an EMBL/GenBank/DDBJ whole genome shotgun (WGS) entry which is preliminary data.</text>
</comment>
<dbReference type="GO" id="GO:0006529">
    <property type="term" value="P:asparagine biosynthetic process"/>
    <property type="evidence" value="ECO:0007669"/>
    <property type="project" value="InterPro"/>
</dbReference>
<proteinExistence type="inferred from homology"/>
<dbReference type="InterPro" id="IPR006426">
    <property type="entry name" value="Asn_synth_AEB"/>
</dbReference>
<evidence type="ECO:0000256" key="7">
    <source>
        <dbReference type="ARBA" id="ARBA00048741"/>
    </source>
</evidence>
<protein>
    <recommendedName>
        <fullName evidence="3">asparagine synthase (glutamine-hydrolyzing)</fullName>
        <ecNumber evidence="3">6.3.5.4</ecNumber>
    </recommendedName>
</protein>
<dbReference type="PANTHER" id="PTHR43284:SF1">
    <property type="entry name" value="ASPARAGINE SYNTHETASE"/>
    <property type="match status" value="1"/>
</dbReference>
<sequence>MTGLWDARHRLGPERALAAIRDMTPTLACRGPDDEGAHQEAQVGLALGHRRLSILDLSPEGHQPMVSQSGRYVLVYNGEIYNFRDIRDVLVGAGWQFRGHSDTEVLLAAIDHWGLDAALERANGMFALGLWDRETRQLSLARDRVGIKPLYYGWSGGLFLFGSELKALRAAPGFDASVDRDALTLYLRYNHIPAPYSIHENVYKLPPGAILTLDQTQAGQAPGAGVDHQQDLVRRFWSARDVVERGAANRFAGTPDEAVDELEALLRDAVGSRMVADVPLGAFLSGGVDSSTVVALMQAQSEQPVRTFSIGFKEGHYEEAPHAKAVAEYLGTRHSELYVSPAEAQQVIPHLPEMYDEPFADFSQIPTYLVSRLARRDVVVSLSGDGGDELFCGYSRYFWSQRVWGRVGGMPSMARRSLERVLRASPRLWGRALGALLEVMPARFRMRDPTDKIALLADIMGMNAPEELYLKLISYWPDPEALVIGGREPQGFVTNRSRLPDLDSFVERMMYLDLVGYLPGDILTKVDRASMAVGLEARVPLLDHRVVEFAASLPLELKMRHPEGKWPLREVLYRHVPRRLVERPKQGFDVPLEHWLHGPLREWAESLLSPERLAAEGFLDVGRVRRMWAEFLDGRGVAGKREIWSILMFEAWLERARV</sequence>
<dbReference type="CDD" id="cd00712">
    <property type="entry name" value="AsnB"/>
    <property type="match status" value="1"/>
</dbReference>
<evidence type="ECO:0000256" key="3">
    <source>
        <dbReference type="ARBA" id="ARBA00012737"/>
    </source>
</evidence>
<dbReference type="GO" id="GO:0005524">
    <property type="term" value="F:ATP binding"/>
    <property type="evidence" value="ECO:0007669"/>
    <property type="project" value="UniProtKB-KW"/>
</dbReference>
<evidence type="ECO:0000256" key="5">
    <source>
        <dbReference type="ARBA" id="ARBA00022840"/>
    </source>
</evidence>
<feature type="binding site" evidence="8">
    <location>
        <position position="310"/>
    </location>
    <ligand>
        <name>ATP</name>
        <dbReference type="ChEBI" id="CHEBI:30616"/>
    </ligand>
</feature>
<evidence type="ECO:0000256" key="9">
    <source>
        <dbReference type="PIRSR" id="PIRSR001589-3"/>
    </source>
</evidence>
<evidence type="ECO:0000256" key="1">
    <source>
        <dbReference type="ARBA" id="ARBA00005187"/>
    </source>
</evidence>
<evidence type="ECO:0000256" key="8">
    <source>
        <dbReference type="PIRSR" id="PIRSR001589-2"/>
    </source>
</evidence>
<dbReference type="CDD" id="cd01991">
    <property type="entry name" value="Asn_synthase_B_C"/>
    <property type="match status" value="1"/>
</dbReference>
<evidence type="ECO:0000259" key="10">
    <source>
        <dbReference type="PROSITE" id="PS51278"/>
    </source>
</evidence>
<gene>
    <name evidence="11" type="ORF">SAOR_11650</name>
</gene>
<reference evidence="11 12" key="1">
    <citation type="submission" date="2013-10" db="EMBL/GenBank/DDBJ databases">
        <title>Salinisphaera orenii MK-B5 Genome Sequencing.</title>
        <authorList>
            <person name="Lai Q."/>
            <person name="Li C."/>
            <person name="Shao Z."/>
        </authorList>
    </citation>
    <scope>NUCLEOTIDE SEQUENCE [LARGE SCALE GENOMIC DNA]</scope>
    <source>
        <strain evidence="11 12">MK-B5</strain>
    </source>
</reference>
<dbReference type="Proteomes" id="UP000283993">
    <property type="component" value="Unassembled WGS sequence"/>
</dbReference>
<dbReference type="Gene3D" id="3.40.50.620">
    <property type="entry name" value="HUPs"/>
    <property type="match status" value="1"/>
</dbReference>
<keyword evidence="4 8" id="KW-0547">Nucleotide-binding</keyword>
<dbReference type="InterPro" id="IPR017932">
    <property type="entry name" value="GATase_2_dom"/>
</dbReference>
<accession>A0A423PK35</accession>
<feature type="binding site" evidence="8">
    <location>
        <position position="102"/>
    </location>
    <ligand>
        <name>L-glutamine</name>
        <dbReference type="ChEBI" id="CHEBI:58359"/>
    </ligand>
</feature>
<dbReference type="Pfam" id="PF13537">
    <property type="entry name" value="GATase_7"/>
    <property type="match status" value="1"/>
</dbReference>
<dbReference type="SUPFAM" id="SSF56235">
    <property type="entry name" value="N-terminal nucleophile aminohydrolases (Ntn hydrolases)"/>
    <property type="match status" value="1"/>
</dbReference>
<dbReference type="GO" id="GO:0004066">
    <property type="term" value="F:asparagine synthase (glutamine-hydrolyzing) activity"/>
    <property type="evidence" value="ECO:0007669"/>
    <property type="project" value="UniProtKB-EC"/>
</dbReference>